<evidence type="ECO:0000259" key="1">
    <source>
        <dbReference type="Pfam" id="PF13569"/>
    </source>
</evidence>
<dbReference type="EMBL" id="JASJOS010000002">
    <property type="protein sequence ID" value="MDJ1479925.1"/>
    <property type="molecule type" value="Genomic_DNA"/>
</dbReference>
<dbReference type="Pfam" id="PF13569">
    <property type="entry name" value="DUF4132"/>
    <property type="match status" value="1"/>
</dbReference>
<dbReference type="SUPFAM" id="SSF48371">
    <property type="entry name" value="ARM repeat"/>
    <property type="match status" value="2"/>
</dbReference>
<dbReference type="AlphaFoldDB" id="A0AAE3QJC9"/>
<name>A0AAE3QJC9_9BACT</name>
<dbReference type="InterPro" id="IPR016024">
    <property type="entry name" value="ARM-type_fold"/>
</dbReference>
<dbReference type="InterPro" id="IPR025406">
    <property type="entry name" value="DUF4132"/>
</dbReference>
<dbReference type="InterPro" id="IPR011989">
    <property type="entry name" value="ARM-like"/>
</dbReference>
<protein>
    <submittedName>
        <fullName evidence="2">DUF4132 domain-containing protein</fullName>
    </submittedName>
</protein>
<accession>A0AAE3QJC9</accession>
<comment type="caution">
    <text evidence="2">The sequence shown here is derived from an EMBL/GenBank/DDBJ whole genome shotgun (WGS) entry which is preliminary data.</text>
</comment>
<dbReference type="Pfam" id="PF13646">
    <property type="entry name" value="HEAT_2"/>
    <property type="match status" value="1"/>
</dbReference>
<feature type="domain" description="DUF4132" evidence="1">
    <location>
        <begin position="725"/>
        <end position="902"/>
    </location>
</feature>
<evidence type="ECO:0000313" key="2">
    <source>
        <dbReference type="EMBL" id="MDJ1479925.1"/>
    </source>
</evidence>
<dbReference type="Gene3D" id="1.25.10.10">
    <property type="entry name" value="Leucine-rich Repeat Variant"/>
    <property type="match status" value="1"/>
</dbReference>
<dbReference type="RefSeq" id="WP_313976490.1">
    <property type="nucleotide sequence ID" value="NZ_JASJOS010000002.1"/>
</dbReference>
<reference evidence="2" key="1">
    <citation type="submission" date="2023-05" db="EMBL/GenBank/DDBJ databases">
        <authorList>
            <person name="Zhang X."/>
        </authorList>
    </citation>
    <scope>NUCLEOTIDE SEQUENCE</scope>
    <source>
        <strain evidence="2">YF14B1</strain>
    </source>
</reference>
<evidence type="ECO:0000313" key="3">
    <source>
        <dbReference type="Proteomes" id="UP001241110"/>
    </source>
</evidence>
<sequence length="992" mass="112084">MAFTLDQLNYAASQAYTSMQNDTWLQEPIKANFYKSLEELVDYISGKSTVAPTITPTHPRDAYCYMPLLKLVDIGNLDEQDQKLIKVFAGSKNAPMFMSPILQQIADQILAEKDEDGLVKAMTTLRQFGLTDEAVLFSLAGVGSGATSTSYYIFFYDRPKLLVHAAGKYIASIFPEYKERVVDAFITKHASADWSGRLVEYLAQYTTYDLSDFLYYSSYGTTYLCLDNAIYIATYNPELHQKALWIAYDNGNTYVTKPAVKYFILRAMADKLPEAYRTKQLDAARTYLENHITEGKGYWGYHEASFWMRDQSGRNIQKIVSPTAMEDLFQYEPENAAQIASDYLRQLNIAFISPEVLQVIDKHLGEKAVDVLALGLETEKGNGTTLKVLLELLGKYDYSRHVDKVWNITKDKSKSIRLIAATELAKLGEAALPKCQELLGAKSADVRQTVAVILSRIKTPEAEKILLDTVNSEKNDDTRDVMIEALGERRYQHMTEQQISDMILAAQKRGKLDAPLADWLDEKALPALTFTASLSVDNLLATRFLIYRMSRAKEIRSDVEARPLLALIDKASSGPFAKKLFSQFIDNGGDAKQKYCLTLAGFLGDDSLVDVIRPQINKWVESNRGKMAEYGVVALALIGTNKALRAVEFFSRKYKTKYSNIGTAALNALQVAAEELGMDMNELADSIIPDFGFENMYKTFKVGEDEFRVFINKDFKLAFLNEDNKLLKSAPKNTPKPLLDEFKEIGKEVRDVVRSQSSRMELYLVIQRKWKPEKWQSFFVSNPIMFVYATHLLWGTFDASGKLSHTFYCAEDTSLLNLQDEEITIAEDSMVGMVHPLDLSEEERAAWIQKFYEAGIEPLFPQLQRPSVLLADTDKELMEVEEFADKKGNAVQIKGAFKRFGWTAWELGDHGDIYSFSKSFDELGVQAFIETGGGLFMGYTEDGWLAEFGKCYFRKMAGNIYQSPNLPLGEVPPIVYSEVLSELRQIIPEKAE</sequence>
<proteinExistence type="predicted"/>
<organism evidence="2 3">
    <name type="scientific">Xanthocytophaga flava</name>
    <dbReference type="NCBI Taxonomy" id="3048013"/>
    <lineage>
        <taxon>Bacteria</taxon>
        <taxon>Pseudomonadati</taxon>
        <taxon>Bacteroidota</taxon>
        <taxon>Cytophagia</taxon>
        <taxon>Cytophagales</taxon>
        <taxon>Rhodocytophagaceae</taxon>
        <taxon>Xanthocytophaga</taxon>
    </lineage>
</organism>
<dbReference type="Proteomes" id="UP001241110">
    <property type="component" value="Unassembled WGS sequence"/>
</dbReference>
<gene>
    <name evidence="2" type="ORF">QNI16_05465</name>
</gene>